<organism evidence="9 10">
    <name type="scientific">Bifidobacterium bohemicum DSM 22767</name>
    <dbReference type="NCBI Taxonomy" id="1437606"/>
    <lineage>
        <taxon>Bacteria</taxon>
        <taxon>Bacillati</taxon>
        <taxon>Actinomycetota</taxon>
        <taxon>Actinomycetes</taxon>
        <taxon>Bifidobacteriales</taxon>
        <taxon>Bifidobacteriaceae</taxon>
        <taxon>Bifidobacterium</taxon>
    </lineage>
</organism>
<dbReference type="AlphaFoldDB" id="A0A086ZKD4"/>
<reference evidence="9 10" key="1">
    <citation type="submission" date="2014-03" db="EMBL/GenBank/DDBJ databases">
        <title>Genomics of Bifidobacteria.</title>
        <authorList>
            <person name="Ventura M."/>
            <person name="Milani C."/>
            <person name="Lugli G.A."/>
        </authorList>
    </citation>
    <scope>NUCLEOTIDE SEQUENCE [LARGE SCALE GENOMIC DNA]</scope>
    <source>
        <strain evidence="9 10">DSM 22767</strain>
    </source>
</reference>
<dbReference type="GO" id="GO:0005886">
    <property type="term" value="C:plasma membrane"/>
    <property type="evidence" value="ECO:0007669"/>
    <property type="project" value="UniProtKB-SubCell"/>
</dbReference>
<dbReference type="RefSeq" id="WP_033520526.1">
    <property type="nucleotide sequence ID" value="NZ_JDUS01000001.1"/>
</dbReference>
<evidence type="ECO:0000256" key="3">
    <source>
        <dbReference type="ARBA" id="ARBA00022475"/>
    </source>
</evidence>
<gene>
    <name evidence="9" type="ORF">BBOH_0459</name>
</gene>
<evidence type="ECO:0000256" key="6">
    <source>
        <dbReference type="ARBA" id="ARBA00023136"/>
    </source>
</evidence>
<dbReference type="eggNOG" id="COG1285">
    <property type="taxonomic scope" value="Bacteria"/>
</dbReference>
<evidence type="ECO:0000259" key="8">
    <source>
        <dbReference type="PROSITE" id="PS51671"/>
    </source>
</evidence>
<feature type="transmembrane region" description="Helical" evidence="7">
    <location>
        <begin position="6"/>
        <end position="24"/>
    </location>
</feature>
<dbReference type="InterPro" id="IPR049177">
    <property type="entry name" value="MgtC_SapB_SrpB_YhiD_N"/>
</dbReference>
<keyword evidence="3" id="KW-1003">Cell membrane</keyword>
<dbReference type="Pfam" id="PF02308">
    <property type="entry name" value="MgtC"/>
    <property type="match status" value="1"/>
</dbReference>
<dbReference type="EMBL" id="JGYP01000001">
    <property type="protein sequence ID" value="KFI46984.1"/>
    <property type="molecule type" value="Genomic_DNA"/>
</dbReference>
<dbReference type="Proteomes" id="UP000029096">
    <property type="component" value="Unassembled WGS sequence"/>
</dbReference>
<keyword evidence="5 7" id="KW-1133">Transmembrane helix</keyword>
<dbReference type="PANTHER" id="PTHR33778:SF1">
    <property type="entry name" value="MAGNESIUM TRANSPORTER YHID-RELATED"/>
    <property type="match status" value="1"/>
</dbReference>
<comment type="caution">
    <text evidence="9">The sequence shown here is derived from an EMBL/GenBank/DDBJ whole genome shotgun (WGS) entry which is preliminary data.</text>
</comment>
<comment type="similarity">
    <text evidence="2">Belongs to the MgtC/SapB family.</text>
</comment>
<feature type="transmembrane region" description="Helical" evidence="7">
    <location>
        <begin position="36"/>
        <end position="55"/>
    </location>
</feature>
<protein>
    <submittedName>
        <fullName evidence="9">MgtC family magnesium transporter</fullName>
    </submittedName>
</protein>
<keyword evidence="4 7" id="KW-0812">Transmembrane</keyword>
<feature type="domain" description="ACT" evidence="8">
    <location>
        <begin position="151"/>
        <end position="231"/>
    </location>
</feature>
<evidence type="ECO:0000256" key="2">
    <source>
        <dbReference type="ARBA" id="ARBA00009298"/>
    </source>
</evidence>
<evidence type="ECO:0000313" key="10">
    <source>
        <dbReference type="Proteomes" id="UP000029096"/>
    </source>
</evidence>
<evidence type="ECO:0000313" key="9">
    <source>
        <dbReference type="EMBL" id="KFI46984.1"/>
    </source>
</evidence>
<evidence type="ECO:0000256" key="7">
    <source>
        <dbReference type="SAM" id="Phobius"/>
    </source>
</evidence>
<proteinExistence type="inferred from homology"/>
<comment type="subcellular location">
    <subcellularLocation>
        <location evidence="1">Cell membrane</location>
        <topology evidence="1">Multi-pass membrane protein</topology>
    </subcellularLocation>
</comment>
<evidence type="ECO:0000256" key="1">
    <source>
        <dbReference type="ARBA" id="ARBA00004651"/>
    </source>
</evidence>
<sequence>MNTLAWQTIWLIEAFVLSTAIGIERQARHKDAGMRTQALVGVGSALFVILSKYGFQDALNSSLMRLDPSRVAASIVSGIGFIGAGVVFTQRNHVHGLTTAASVWITAAIGSACGAGMWAPALACTALYFVAVLLFPPLIRRISPGLSSDDMLHLRYTDGHGTLRSILSVCASYGVSVEGFSTYKPKKLNSSGKDTESIVSADLEIRGRDSSALIRDLSELDGVLAVTRVNNGD</sequence>
<dbReference type="STRING" id="1437606.BBOH_0459"/>
<dbReference type="InterPro" id="IPR002912">
    <property type="entry name" value="ACT_dom"/>
</dbReference>
<evidence type="ECO:0000256" key="4">
    <source>
        <dbReference type="ARBA" id="ARBA00022692"/>
    </source>
</evidence>
<dbReference type="PANTHER" id="PTHR33778">
    <property type="entry name" value="PROTEIN MGTC"/>
    <property type="match status" value="1"/>
</dbReference>
<accession>A0A086ZKD4</accession>
<dbReference type="InterPro" id="IPR003416">
    <property type="entry name" value="MgtC/SapB/SrpB/YhiD_fam"/>
</dbReference>
<evidence type="ECO:0000256" key="5">
    <source>
        <dbReference type="ARBA" id="ARBA00022989"/>
    </source>
</evidence>
<dbReference type="PROSITE" id="PS51671">
    <property type="entry name" value="ACT"/>
    <property type="match status" value="1"/>
</dbReference>
<name>A0A086ZKD4_9BIFI</name>
<feature type="transmembrane region" description="Helical" evidence="7">
    <location>
        <begin position="71"/>
        <end position="89"/>
    </location>
</feature>
<keyword evidence="10" id="KW-1185">Reference proteome</keyword>
<keyword evidence="6 7" id="KW-0472">Membrane</keyword>
<feature type="transmembrane region" description="Helical" evidence="7">
    <location>
        <begin position="118"/>
        <end position="139"/>
    </location>
</feature>
<dbReference type="PRINTS" id="PR01837">
    <property type="entry name" value="MGTCSAPBPROT"/>
</dbReference>
<dbReference type="OrthoDB" id="9811198at2"/>